<protein>
    <submittedName>
        <fullName evidence="1">Uncharacterized protein</fullName>
    </submittedName>
</protein>
<reference evidence="1" key="2">
    <citation type="journal article" date="2015" name="Fish Shellfish Immunol.">
        <title>Early steps in the European eel (Anguilla anguilla)-Vibrio vulnificus interaction in the gills: Role of the RtxA13 toxin.</title>
        <authorList>
            <person name="Callol A."/>
            <person name="Pajuelo D."/>
            <person name="Ebbesson L."/>
            <person name="Teles M."/>
            <person name="MacKenzie S."/>
            <person name="Amaro C."/>
        </authorList>
    </citation>
    <scope>NUCLEOTIDE SEQUENCE</scope>
</reference>
<sequence length="36" mass="4000">MTEMQLLACSHYTLYAQKYLDTPWSGAVSHSLGQAP</sequence>
<organism evidence="1">
    <name type="scientific">Anguilla anguilla</name>
    <name type="common">European freshwater eel</name>
    <name type="synonym">Muraena anguilla</name>
    <dbReference type="NCBI Taxonomy" id="7936"/>
    <lineage>
        <taxon>Eukaryota</taxon>
        <taxon>Metazoa</taxon>
        <taxon>Chordata</taxon>
        <taxon>Craniata</taxon>
        <taxon>Vertebrata</taxon>
        <taxon>Euteleostomi</taxon>
        <taxon>Actinopterygii</taxon>
        <taxon>Neopterygii</taxon>
        <taxon>Teleostei</taxon>
        <taxon>Anguilliformes</taxon>
        <taxon>Anguillidae</taxon>
        <taxon>Anguilla</taxon>
    </lineage>
</organism>
<evidence type="ECO:0000313" key="1">
    <source>
        <dbReference type="EMBL" id="JAH56304.1"/>
    </source>
</evidence>
<dbReference type="EMBL" id="GBXM01052273">
    <property type="protein sequence ID" value="JAH56304.1"/>
    <property type="molecule type" value="Transcribed_RNA"/>
</dbReference>
<name>A0A0E9TRI7_ANGAN</name>
<accession>A0A0E9TRI7</accession>
<dbReference type="AlphaFoldDB" id="A0A0E9TRI7"/>
<reference evidence="1" key="1">
    <citation type="submission" date="2014-11" db="EMBL/GenBank/DDBJ databases">
        <authorList>
            <person name="Amaro Gonzalez C."/>
        </authorList>
    </citation>
    <scope>NUCLEOTIDE SEQUENCE</scope>
</reference>
<proteinExistence type="predicted"/>